<dbReference type="GeneTree" id="ENSGT00940000159652"/>
<keyword evidence="5" id="KW-1185">Reference proteome</keyword>
<evidence type="ECO:0000256" key="2">
    <source>
        <dbReference type="SAM" id="MobiDB-lite"/>
    </source>
</evidence>
<dbReference type="InterPro" id="IPR014752">
    <property type="entry name" value="Arrestin-like_C"/>
</dbReference>
<dbReference type="PANTHER" id="PTHR11188">
    <property type="entry name" value="ARRESTIN DOMAIN CONTAINING PROTEIN"/>
    <property type="match status" value="1"/>
</dbReference>
<dbReference type="GO" id="GO:1990756">
    <property type="term" value="F:ubiquitin-like ligase-substrate adaptor activity"/>
    <property type="evidence" value="ECO:0007669"/>
    <property type="project" value="TreeGrafter"/>
</dbReference>
<dbReference type="AlphaFoldDB" id="A0AAY5L175"/>
<dbReference type="Gene3D" id="2.60.40.640">
    <property type="match status" value="2"/>
</dbReference>
<dbReference type="Proteomes" id="UP000265140">
    <property type="component" value="Chromosome 14"/>
</dbReference>
<dbReference type="GO" id="GO:0015031">
    <property type="term" value="P:protein transport"/>
    <property type="evidence" value="ECO:0007669"/>
    <property type="project" value="TreeGrafter"/>
</dbReference>
<dbReference type="SMART" id="SM01017">
    <property type="entry name" value="Arrestin_C"/>
    <property type="match status" value="1"/>
</dbReference>
<dbReference type="Pfam" id="PF02752">
    <property type="entry name" value="Arrestin_C"/>
    <property type="match status" value="1"/>
</dbReference>
<evidence type="ECO:0000313" key="5">
    <source>
        <dbReference type="Proteomes" id="UP000265140"/>
    </source>
</evidence>
<dbReference type="InterPro" id="IPR014756">
    <property type="entry name" value="Ig_E-set"/>
</dbReference>
<dbReference type="SUPFAM" id="SSF81296">
    <property type="entry name" value="E set domains"/>
    <property type="match status" value="2"/>
</dbReference>
<evidence type="ECO:0000259" key="3">
    <source>
        <dbReference type="SMART" id="SM01017"/>
    </source>
</evidence>
<accession>A0AAY5L175</accession>
<dbReference type="GO" id="GO:0031625">
    <property type="term" value="F:ubiquitin protein ligase binding"/>
    <property type="evidence" value="ECO:0007669"/>
    <property type="project" value="TreeGrafter"/>
</dbReference>
<organism evidence="4 5">
    <name type="scientific">Esox lucius</name>
    <name type="common">Northern pike</name>
    <dbReference type="NCBI Taxonomy" id="8010"/>
    <lineage>
        <taxon>Eukaryota</taxon>
        <taxon>Metazoa</taxon>
        <taxon>Chordata</taxon>
        <taxon>Craniata</taxon>
        <taxon>Vertebrata</taxon>
        <taxon>Euteleostomi</taxon>
        <taxon>Actinopterygii</taxon>
        <taxon>Neopterygii</taxon>
        <taxon>Teleostei</taxon>
        <taxon>Protacanthopterygii</taxon>
        <taxon>Esociformes</taxon>
        <taxon>Esocidae</taxon>
        <taxon>Esox</taxon>
    </lineage>
</organism>
<evidence type="ECO:0000256" key="1">
    <source>
        <dbReference type="ARBA" id="ARBA00005298"/>
    </source>
</evidence>
<feature type="domain" description="Arrestin C-terminal-like" evidence="3">
    <location>
        <begin position="162"/>
        <end position="286"/>
    </location>
</feature>
<protein>
    <recommendedName>
        <fullName evidence="3">Arrestin C-terminal-like domain-containing protein</fullName>
    </recommendedName>
</protein>
<dbReference type="Ensembl" id="ENSELUT00000109747.1">
    <property type="protein sequence ID" value="ENSELUP00000094879.1"/>
    <property type="gene ID" value="ENSELUG00000035103.1"/>
</dbReference>
<proteinExistence type="inferred from homology"/>
<dbReference type="InterPro" id="IPR011021">
    <property type="entry name" value="Arrestin-like_N"/>
</dbReference>
<dbReference type="GO" id="GO:0007399">
    <property type="term" value="P:nervous system development"/>
    <property type="evidence" value="ECO:0007669"/>
    <property type="project" value="UniProtKB-ARBA"/>
</dbReference>
<evidence type="ECO:0000313" key="4">
    <source>
        <dbReference type="Ensembl" id="ENSELUP00000094879.1"/>
    </source>
</evidence>
<reference evidence="4" key="3">
    <citation type="submission" date="2025-09" db="UniProtKB">
        <authorList>
            <consortium name="Ensembl"/>
        </authorList>
    </citation>
    <scope>IDENTIFICATION</scope>
</reference>
<dbReference type="InterPro" id="IPR050357">
    <property type="entry name" value="Arrestin_domain-protein"/>
</dbReference>
<dbReference type="InterPro" id="IPR011022">
    <property type="entry name" value="Arrestin_C-like"/>
</dbReference>
<sequence length="533" mass="58845">MGKLQLFDITFTNSKVVYSPGESISGTVNIITSNSLQYKDIKVNCLGSCGVSNKMNDPSWSLEEQYFSSTLSLADKGTLPAGEHNFSFQFVIPGAAPTSFEGPFGKIVYRVKAVIDTPRFSKDYKTQRPFYLLNLLNLNQVPDIEHPSYAVTTKKFSYLLVKTGTLMLKACSDLRGYTPGQVIRLATEIHNKSGRDTGYVLASLIQKVTYKTKRAVYDLRTIVEVEGAGVKAGKHAEWREQIIVPPLPQSSLAGCSLIDIDYFIQVSLKSPEVVVTLPIYIGNIAVNLTPSRPVPSNLAPTAISPGGVTPTAPPAEVDLEELAAGGQVNEEIPTKSHSQHGQSGLPPTMSPSAPRNTPDVASLLSQPHAHDPSGALFCVSTGATIPFFTEGNATPVPTSCPLVLPPEYSAWDYPHGESTCRLQHTTHSVPGEFLDYKLTPDYVIYFFFIFINEKCECWSTLDKHSQVFTHMNCEIFFPLFFKKQFMFCQDGWHLWQKIKKQILFRTVYWTFGTLVAFLVSRACVDLVSGNNAD</sequence>
<reference evidence="4" key="2">
    <citation type="submission" date="2025-08" db="UniProtKB">
        <authorList>
            <consortium name="Ensembl"/>
        </authorList>
    </citation>
    <scope>IDENTIFICATION</scope>
</reference>
<comment type="similarity">
    <text evidence="1">Belongs to the arrestin family.</text>
</comment>
<dbReference type="GO" id="GO:0005737">
    <property type="term" value="C:cytoplasm"/>
    <property type="evidence" value="ECO:0007669"/>
    <property type="project" value="TreeGrafter"/>
</dbReference>
<feature type="region of interest" description="Disordered" evidence="2">
    <location>
        <begin position="333"/>
        <end position="368"/>
    </location>
</feature>
<dbReference type="PANTHER" id="PTHR11188:SF176">
    <property type="entry name" value="ARRESTIN DOMAIN-CONTAINING PROTEIN 1"/>
    <property type="match status" value="1"/>
</dbReference>
<name>A0AAY5L175_ESOLU</name>
<dbReference type="Pfam" id="PF00339">
    <property type="entry name" value="Arrestin_N"/>
    <property type="match status" value="1"/>
</dbReference>
<reference evidence="4 5" key="1">
    <citation type="submission" date="2020-02" db="EMBL/GenBank/DDBJ databases">
        <title>Esox lucius (northern pike) genome, fEsoLuc1, primary haplotype.</title>
        <authorList>
            <person name="Myers G."/>
            <person name="Karagic N."/>
            <person name="Meyer A."/>
            <person name="Pippel M."/>
            <person name="Reichard M."/>
            <person name="Winkler S."/>
            <person name="Tracey A."/>
            <person name="Sims Y."/>
            <person name="Howe K."/>
            <person name="Rhie A."/>
            <person name="Formenti G."/>
            <person name="Durbin R."/>
            <person name="Fedrigo O."/>
            <person name="Jarvis E.D."/>
        </authorList>
    </citation>
    <scope>NUCLEOTIDE SEQUENCE [LARGE SCALE GENOMIC DNA]</scope>
</reference>